<dbReference type="PIRSF" id="PIRSF026426">
    <property type="entry name" value="DUF1499"/>
    <property type="match status" value="1"/>
</dbReference>
<gene>
    <name evidence="1" type="ORF">D6C00_06050</name>
</gene>
<comment type="caution">
    <text evidence="1">The sequence shown here is derived from an EMBL/GenBank/DDBJ whole genome shotgun (WGS) entry which is preliminary data.</text>
</comment>
<dbReference type="EMBL" id="QZMU01000001">
    <property type="protein sequence ID" value="RRQ21543.1"/>
    <property type="molecule type" value="Genomic_DNA"/>
</dbReference>
<dbReference type="InterPro" id="IPR010865">
    <property type="entry name" value="DUF1499"/>
</dbReference>
<dbReference type="AlphaFoldDB" id="A0A426QIG3"/>
<evidence type="ECO:0000313" key="2">
    <source>
        <dbReference type="Proteomes" id="UP000287798"/>
    </source>
</evidence>
<dbReference type="RefSeq" id="WP_125180891.1">
    <property type="nucleotide sequence ID" value="NZ_QZMU01000001.1"/>
</dbReference>
<proteinExistence type="predicted"/>
<keyword evidence="2" id="KW-1185">Reference proteome</keyword>
<reference evidence="1 2" key="1">
    <citation type="journal article" date="2010" name="Int. J. Syst. Evol. Microbiol.">
        <title>Thiohalobacter thiocyanaticus gen. nov., sp. nov., a moderately halophilic, sulfur-oxidizing gammaproteobacterium from hypersaline lakes, that utilizes thiocyanate.</title>
        <authorList>
            <person name="Sorokin D.Y."/>
            <person name="Kovaleva O.L."/>
            <person name="Tourova T.P."/>
            <person name="Muyzer G."/>
        </authorList>
    </citation>
    <scope>NUCLEOTIDE SEQUENCE [LARGE SCALE GENOMIC DNA]</scope>
    <source>
        <strain evidence="1 2">Hrh1</strain>
    </source>
</reference>
<dbReference type="PANTHER" id="PTHR34801:SF6">
    <property type="entry name" value="SLL1620 PROTEIN"/>
    <property type="match status" value="1"/>
</dbReference>
<accession>A0A426QIG3</accession>
<name>A0A426QIG3_9GAMM</name>
<protein>
    <submittedName>
        <fullName evidence="1">DUF1499 domain-containing protein</fullName>
    </submittedName>
</protein>
<organism evidence="1 2">
    <name type="scientific">Thiohalobacter thiocyanaticus</name>
    <dbReference type="NCBI Taxonomy" id="585455"/>
    <lineage>
        <taxon>Bacteria</taxon>
        <taxon>Pseudomonadati</taxon>
        <taxon>Pseudomonadota</taxon>
        <taxon>Gammaproteobacteria</taxon>
        <taxon>Thiohalobacterales</taxon>
        <taxon>Thiohalobacteraceae</taxon>
        <taxon>Thiohalobacter</taxon>
    </lineage>
</organism>
<sequence>MKAALLVLSALVLLAIAALFVLAIHSRSLAPPERADVRLPSCPASPNCVSSEYPDDAAHYIEPLELPQDMPADAALNQLGAQVRELGGEVKGMEDDYLAAIFRSRILGFVDDLQLRLDTQERLVHVRSASRVGRGDLGANRSRVEALRRHWQRTVMNELVNNQNVTGK</sequence>
<dbReference type="Proteomes" id="UP000287798">
    <property type="component" value="Unassembled WGS sequence"/>
</dbReference>
<dbReference type="OrthoDB" id="9793534at2"/>
<dbReference type="Pfam" id="PF07386">
    <property type="entry name" value="DUF1499"/>
    <property type="match status" value="1"/>
</dbReference>
<evidence type="ECO:0000313" key="1">
    <source>
        <dbReference type="EMBL" id="RRQ21543.1"/>
    </source>
</evidence>
<dbReference type="PANTHER" id="PTHR34801">
    <property type="entry name" value="EXPRESSED PROTEIN"/>
    <property type="match status" value="1"/>
</dbReference>